<keyword evidence="3" id="KW-1185">Reference proteome</keyword>
<keyword evidence="1" id="KW-0812">Transmembrane</keyword>
<evidence type="ECO:0000313" key="3">
    <source>
        <dbReference type="Proteomes" id="UP000199199"/>
    </source>
</evidence>
<feature type="transmembrane region" description="Helical" evidence="1">
    <location>
        <begin position="53"/>
        <end position="78"/>
    </location>
</feature>
<proteinExistence type="predicted"/>
<keyword evidence="1" id="KW-0472">Membrane</keyword>
<name>A0A1I6V7C5_9EURY</name>
<reference evidence="3" key="1">
    <citation type="submission" date="2016-10" db="EMBL/GenBank/DDBJ databases">
        <authorList>
            <person name="Varghese N."/>
            <person name="Submissions S."/>
        </authorList>
    </citation>
    <scope>NUCLEOTIDE SEQUENCE [LARGE SCALE GENOMIC DNA]</scope>
    <source>
        <strain evidence="3">DSM 22427</strain>
    </source>
</reference>
<keyword evidence="1" id="KW-1133">Transmembrane helix</keyword>
<protein>
    <submittedName>
        <fullName evidence="2">Uncharacterized protein</fullName>
    </submittedName>
</protein>
<sequence>MENLNPDSGAEWVNYVVFLVIGMTLLVFGGAFYELLGDMLMGDLQAADHLASILSAFATIVLVAVTGWYVSLTSNLVSQTEKQRQQERELEISRHETRKQNLRQAFLIELNEISSTLREIAKSGEDNQVTPNKYLDVLMPTIVYESNADQIGILTADEATSLTNIYTQLLHLRGLLESYSEIKEKDDLTRDEKAKKELTESLGSPMAAIILNEIEEVEDLMVEEVEEARTIDQLPEAL</sequence>
<evidence type="ECO:0000256" key="1">
    <source>
        <dbReference type="SAM" id="Phobius"/>
    </source>
</evidence>
<dbReference type="EMBL" id="FOZS01000012">
    <property type="protein sequence ID" value="SFT09547.1"/>
    <property type="molecule type" value="Genomic_DNA"/>
</dbReference>
<dbReference type="OrthoDB" id="380714at2157"/>
<feature type="transmembrane region" description="Helical" evidence="1">
    <location>
        <begin position="12"/>
        <end position="33"/>
    </location>
</feature>
<evidence type="ECO:0000313" key="2">
    <source>
        <dbReference type="EMBL" id="SFT09547.1"/>
    </source>
</evidence>
<organism evidence="2 3">
    <name type="scientific">Halostagnicola kamekurae</name>
    <dbReference type="NCBI Taxonomy" id="619731"/>
    <lineage>
        <taxon>Archaea</taxon>
        <taxon>Methanobacteriati</taxon>
        <taxon>Methanobacteriota</taxon>
        <taxon>Stenosarchaea group</taxon>
        <taxon>Halobacteria</taxon>
        <taxon>Halobacteriales</taxon>
        <taxon>Natrialbaceae</taxon>
        <taxon>Halostagnicola</taxon>
    </lineage>
</organism>
<dbReference type="RefSeq" id="WP_139231275.1">
    <property type="nucleotide sequence ID" value="NZ_FOZS01000012.1"/>
</dbReference>
<accession>A0A1I6V7C5</accession>
<dbReference type="Proteomes" id="UP000199199">
    <property type="component" value="Unassembled WGS sequence"/>
</dbReference>
<gene>
    <name evidence="2" type="ORF">SAMN04488556_0097</name>
</gene>
<dbReference type="AlphaFoldDB" id="A0A1I6V7C5"/>